<dbReference type="Proteomes" id="UP000700596">
    <property type="component" value="Unassembled WGS sequence"/>
</dbReference>
<name>A0A9P9D4A0_9PLEO</name>
<accession>A0A9P9D4A0</accession>
<dbReference type="OrthoDB" id="5365701at2759"/>
<sequence length="173" mass="19281">MDPLTITSTVIALSARCVRSARGLYELRAKYKDASMTITAIYTESNVIATSLACIQGLCTTNPDALRSTLQTRPEITETFDQALTGCILVYSVLEDEVHRLYSGIHQVGFGGTMGRLRLLWKEEAMQEVLTQIRGQQTALSLLINILQLNSIHEVHTLLQEHVETFESTAQRL</sequence>
<reference evidence="1" key="1">
    <citation type="journal article" date="2021" name="Nat. Commun.">
        <title>Genetic determinants of endophytism in the Arabidopsis root mycobiome.</title>
        <authorList>
            <person name="Mesny F."/>
            <person name="Miyauchi S."/>
            <person name="Thiergart T."/>
            <person name="Pickel B."/>
            <person name="Atanasova L."/>
            <person name="Karlsson M."/>
            <person name="Huettel B."/>
            <person name="Barry K.W."/>
            <person name="Haridas S."/>
            <person name="Chen C."/>
            <person name="Bauer D."/>
            <person name="Andreopoulos W."/>
            <person name="Pangilinan J."/>
            <person name="LaButti K."/>
            <person name="Riley R."/>
            <person name="Lipzen A."/>
            <person name="Clum A."/>
            <person name="Drula E."/>
            <person name="Henrissat B."/>
            <person name="Kohler A."/>
            <person name="Grigoriev I.V."/>
            <person name="Martin F.M."/>
            <person name="Hacquard S."/>
        </authorList>
    </citation>
    <scope>NUCLEOTIDE SEQUENCE</scope>
    <source>
        <strain evidence="1">MPI-CAGE-CH-0243</strain>
    </source>
</reference>
<evidence type="ECO:0008006" key="3">
    <source>
        <dbReference type="Google" id="ProtNLM"/>
    </source>
</evidence>
<dbReference type="AlphaFoldDB" id="A0A9P9D4A0"/>
<evidence type="ECO:0000313" key="2">
    <source>
        <dbReference type="Proteomes" id="UP000700596"/>
    </source>
</evidence>
<protein>
    <recommendedName>
        <fullName evidence="3">Fungal N-terminal domain-containing protein</fullName>
    </recommendedName>
</protein>
<proteinExistence type="predicted"/>
<keyword evidence="2" id="KW-1185">Reference proteome</keyword>
<comment type="caution">
    <text evidence="1">The sequence shown here is derived from an EMBL/GenBank/DDBJ whole genome shotgun (WGS) entry which is preliminary data.</text>
</comment>
<organism evidence="1 2">
    <name type="scientific">Dendryphion nanum</name>
    <dbReference type="NCBI Taxonomy" id="256645"/>
    <lineage>
        <taxon>Eukaryota</taxon>
        <taxon>Fungi</taxon>
        <taxon>Dikarya</taxon>
        <taxon>Ascomycota</taxon>
        <taxon>Pezizomycotina</taxon>
        <taxon>Dothideomycetes</taxon>
        <taxon>Pleosporomycetidae</taxon>
        <taxon>Pleosporales</taxon>
        <taxon>Torulaceae</taxon>
        <taxon>Dendryphion</taxon>
    </lineage>
</organism>
<evidence type="ECO:0000313" key="1">
    <source>
        <dbReference type="EMBL" id="KAH7112167.1"/>
    </source>
</evidence>
<dbReference type="EMBL" id="JAGMWT010000022">
    <property type="protein sequence ID" value="KAH7112167.1"/>
    <property type="molecule type" value="Genomic_DNA"/>
</dbReference>
<gene>
    <name evidence="1" type="ORF">B0J11DRAFT_542786</name>
</gene>